<organism evidence="1">
    <name type="scientific">freshwater metagenome</name>
    <dbReference type="NCBI Taxonomy" id="449393"/>
    <lineage>
        <taxon>unclassified sequences</taxon>
        <taxon>metagenomes</taxon>
        <taxon>ecological metagenomes</taxon>
    </lineage>
</organism>
<protein>
    <submittedName>
        <fullName evidence="1">Unannotated protein</fullName>
    </submittedName>
</protein>
<sequence length="36" mass="3794">MYCSLISDPPEPPPGAASFNVGDKSVPIMTLEVSPF</sequence>
<gene>
    <name evidence="1" type="ORF">UFOPK3614_01184</name>
</gene>
<evidence type="ECO:0000313" key="1">
    <source>
        <dbReference type="EMBL" id="CAB4927158.1"/>
    </source>
</evidence>
<dbReference type="EMBL" id="CAFBMS010000106">
    <property type="protein sequence ID" value="CAB4927158.1"/>
    <property type="molecule type" value="Genomic_DNA"/>
</dbReference>
<name>A0A6J7I810_9ZZZZ</name>
<dbReference type="AlphaFoldDB" id="A0A6J7I810"/>
<reference evidence="1" key="1">
    <citation type="submission" date="2020-05" db="EMBL/GenBank/DDBJ databases">
        <authorList>
            <person name="Chiriac C."/>
            <person name="Salcher M."/>
            <person name="Ghai R."/>
            <person name="Kavagutti S V."/>
        </authorList>
    </citation>
    <scope>NUCLEOTIDE SEQUENCE</scope>
</reference>
<proteinExistence type="predicted"/>
<accession>A0A6J7I810</accession>